<evidence type="ECO:0000313" key="3">
    <source>
        <dbReference type="Proteomes" id="UP001589793"/>
    </source>
</evidence>
<proteinExistence type="predicted"/>
<accession>A0ABV6R882</accession>
<keyword evidence="3" id="KW-1185">Reference proteome</keyword>
<dbReference type="EMBL" id="JBHLSV010000004">
    <property type="protein sequence ID" value="MFC0673199.1"/>
    <property type="molecule type" value="Genomic_DNA"/>
</dbReference>
<protein>
    <submittedName>
        <fullName evidence="2">Type I-E CRISPR-associated endoribonuclease Cas2e</fullName>
    </submittedName>
</protein>
<evidence type="ECO:0000313" key="2">
    <source>
        <dbReference type="EMBL" id="MFC0673199.1"/>
    </source>
</evidence>
<dbReference type="Gene3D" id="3.30.70.240">
    <property type="match status" value="1"/>
</dbReference>
<sequence>MITLVLTACPPGLRGDLTKWLMEVSPGVFVGRPSARIRDELWLRVLEQCRDGKALLVYSMNNEQGLEYRVHNHDWHPVDVDGVTLMLRPAAQTEPTRSTGWSNARAMRRARRPR</sequence>
<organism evidence="2 3">
    <name type="scientific">Brachybacterium hainanense</name>
    <dbReference type="NCBI Taxonomy" id="1541174"/>
    <lineage>
        <taxon>Bacteria</taxon>
        <taxon>Bacillati</taxon>
        <taxon>Actinomycetota</taxon>
        <taxon>Actinomycetes</taxon>
        <taxon>Micrococcales</taxon>
        <taxon>Dermabacteraceae</taxon>
        <taxon>Brachybacterium</taxon>
    </lineage>
</organism>
<dbReference type="Proteomes" id="UP001589793">
    <property type="component" value="Unassembled WGS sequence"/>
</dbReference>
<dbReference type="Pfam" id="PF09707">
    <property type="entry name" value="Cas_Cas2CT1978"/>
    <property type="match status" value="1"/>
</dbReference>
<name>A0ABV6R882_9MICO</name>
<evidence type="ECO:0000256" key="1">
    <source>
        <dbReference type="SAM" id="MobiDB-lite"/>
    </source>
</evidence>
<feature type="compositionally biased region" description="Polar residues" evidence="1">
    <location>
        <begin position="93"/>
        <end position="102"/>
    </location>
</feature>
<dbReference type="InterPro" id="IPR010152">
    <property type="entry name" value="CRISPR-assoc_prot_Cas2_sub"/>
</dbReference>
<dbReference type="CDD" id="cd09755">
    <property type="entry name" value="Cas2_I-E"/>
    <property type="match status" value="1"/>
</dbReference>
<dbReference type="NCBIfam" id="TIGR01873">
    <property type="entry name" value="cas_CT1978"/>
    <property type="match status" value="1"/>
</dbReference>
<feature type="region of interest" description="Disordered" evidence="1">
    <location>
        <begin position="89"/>
        <end position="114"/>
    </location>
</feature>
<comment type="caution">
    <text evidence="2">The sequence shown here is derived from an EMBL/GenBank/DDBJ whole genome shotgun (WGS) entry which is preliminary data.</text>
</comment>
<dbReference type="RefSeq" id="WP_376978576.1">
    <property type="nucleotide sequence ID" value="NZ_JBHLSV010000004.1"/>
</dbReference>
<gene>
    <name evidence="2" type="primary">cas2e</name>
    <name evidence="2" type="ORF">ACFFF6_04430</name>
</gene>
<reference evidence="2 3" key="1">
    <citation type="submission" date="2024-09" db="EMBL/GenBank/DDBJ databases">
        <authorList>
            <person name="Sun Q."/>
            <person name="Mori K."/>
        </authorList>
    </citation>
    <scope>NUCLEOTIDE SEQUENCE [LARGE SCALE GENOMIC DNA]</scope>
    <source>
        <strain evidence="2 3">CICC 10874</strain>
    </source>
</reference>